<sequence>MCFYARKDFACGDWRWGNMMERCPRQHRIGETCGAKLVHHDYLERRSEPCKVCQEIEVKKRRLQKTCENISRWSPQRDTFAALLEKAENEKDELVEKIKQLNSQREAVKAKLSGDRAMAPIDPPMATMDRGSYTWSPQAGARTYPSSTQMTSGYTTPTNLAGRSSGTSVSYSPYSTDRNNDKSRRGGR</sequence>
<evidence type="ECO:0000313" key="4">
    <source>
        <dbReference type="Proteomes" id="UP001309876"/>
    </source>
</evidence>
<proteinExistence type="predicted"/>
<protein>
    <submittedName>
        <fullName evidence="3">Uncharacterized protein</fullName>
    </submittedName>
</protein>
<comment type="caution">
    <text evidence="3">The sequence shown here is derived from an EMBL/GenBank/DDBJ whole genome shotgun (WGS) entry which is preliminary data.</text>
</comment>
<feature type="compositionally biased region" description="Basic and acidic residues" evidence="2">
    <location>
        <begin position="178"/>
        <end position="188"/>
    </location>
</feature>
<gene>
    <name evidence="3" type="ORF">LTR05_004646</name>
</gene>
<evidence type="ECO:0000256" key="2">
    <source>
        <dbReference type="SAM" id="MobiDB-lite"/>
    </source>
</evidence>
<reference evidence="3 4" key="1">
    <citation type="submission" date="2023-08" db="EMBL/GenBank/DDBJ databases">
        <title>Black Yeasts Isolated from many extreme environments.</title>
        <authorList>
            <person name="Coleine C."/>
            <person name="Stajich J.E."/>
            <person name="Selbmann L."/>
        </authorList>
    </citation>
    <scope>NUCLEOTIDE SEQUENCE [LARGE SCALE GENOMIC DNA]</scope>
    <source>
        <strain evidence="3 4">CCFEE 5910</strain>
    </source>
</reference>
<evidence type="ECO:0000256" key="1">
    <source>
        <dbReference type="SAM" id="Coils"/>
    </source>
</evidence>
<dbReference type="Proteomes" id="UP001309876">
    <property type="component" value="Unassembled WGS sequence"/>
</dbReference>
<dbReference type="AlphaFoldDB" id="A0AAN7SZ36"/>
<keyword evidence="1" id="KW-0175">Coiled coil</keyword>
<dbReference type="EMBL" id="JAVRRJ010000004">
    <property type="protein sequence ID" value="KAK5085362.1"/>
    <property type="molecule type" value="Genomic_DNA"/>
</dbReference>
<name>A0AAN7SZ36_9EURO</name>
<feature type="region of interest" description="Disordered" evidence="2">
    <location>
        <begin position="133"/>
        <end position="188"/>
    </location>
</feature>
<keyword evidence="4" id="KW-1185">Reference proteome</keyword>
<organism evidence="3 4">
    <name type="scientific">Lithohypha guttulata</name>
    <dbReference type="NCBI Taxonomy" id="1690604"/>
    <lineage>
        <taxon>Eukaryota</taxon>
        <taxon>Fungi</taxon>
        <taxon>Dikarya</taxon>
        <taxon>Ascomycota</taxon>
        <taxon>Pezizomycotina</taxon>
        <taxon>Eurotiomycetes</taxon>
        <taxon>Chaetothyriomycetidae</taxon>
        <taxon>Chaetothyriales</taxon>
        <taxon>Trichomeriaceae</taxon>
        <taxon>Lithohypha</taxon>
    </lineage>
</organism>
<feature type="coiled-coil region" evidence="1">
    <location>
        <begin position="77"/>
        <end position="111"/>
    </location>
</feature>
<feature type="compositionally biased region" description="Polar residues" evidence="2">
    <location>
        <begin position="144"/>
        <end position="162"/>
    </location>
</feature>
<evidence type="ECO:0000313" key="3">
    <source>
        <dbReference type="EMBL" id="KAK5085362.1"/>
    </source>
</evidence>
<feature type="compositionally biased region" description="Low complexity" evidence="2">
    <location>
        <begin position="164"/>
        <end position="176"/>
    </location>
</feature>
<accession>A0AAN7SZ36</accession>